<dbReference type="RefSeq" id="WP_102833123.1">
    <property type="nucleotide sequence ID" value="NZ_DAMBQT010000006.1"/>
</dbReference>
<comment type="caution">
    <text evidence="1">The sequence shown here is derived from an EMBL/GenBank/DDBJ whole genome shotgun (WGS) entry which is preliminary data.</text>
</comment>
<sequence length="234" mass="26245">MIDLGGTDLYINVPSLPREEFERYSTNLFDEWESYIGKILKIPDYALALEIEEGSIKVNANIAAYLAALYIGIGQYGSFMSGAQTLLGQISSASDYLAAHAVAPFSSVKDKPRITKYSGSLGQLNRLFVKVQQGKITAEQAMVEAELLFGEDVGSEPNFMSELKISFENAPTLAEQLKLPLSEVENKNELFQKVKNKKPRVPLPKPEQPIGQQFRVMVWRESKEQKRKVRVIEL</sequence>
<dbReference type="EMBL" id="JAINWF010000015">
    <property type="protein sequence ID" value="MCD1610082.1"/>
    <property type="molecule type" value="Genomic_DNA"/>
</dbReference>
<accession>A0A9X1N7H1</accession>
<evidence type="ECO:0000313" key="1">
    <source>
        <dbReference type="EMBL" id="MCD1610082.1"/>
    </source>
</evidence>
<protein>
    <submittedName>
        <fullName evidence="1">Uncharacterized protein</fullName>
    </submittedName>
</protein>
<name>A0A9X1N7H1_9GAMM</name>
<gene>
    <name evidence="1" type="ORF">K7H17_19705</name>
</gene>
<reference evidence="1" key="1">
    <citation type="submission" date="2021-08" db="EMBL/GenBank/DDBJ databases">
        <title>Isolation and characterization of neutrophilic mixotrophic iron-oxidizing bacteria from deep-sea hydrothermal vents.</title>
        <authorList>
            <person name="He Y."/>
        </authorList>
    </citation>
    <scope>NUCLEOTIDE SEQUENCE</scope>
    <source>
        <strain evidence="1">IOP_13</strain>
    </source>
</reference>
<proteinExistence type="predicted"/>
<keyword evidence="2" id="KW-1185">Reference proteome</keyword>
<dbReference type="Proteomes" id="UP001138989">
    <property type="component" value="Unassembled WGS sequence"/>
</dbReference>
<organism evidence="1 2">
    <name type="scientific">Stutzerimonas kunmingensis</name>
    <dbReference type="NCBI Taxonomy" id="1211807"/>
    <lineage>
        <taxon>Bacteria</taxon>
        <taxon>Pseudomonadati</taxon>
        <taxon>Pseudomonadota</taxon>
        <taxon>Gammaproteobacteria</taxon>
        <taxon>Pseudomonadales</taxon>
        <taxon>Pseudomonadaceae</taxon>
        <taxon>Stutzerimonas</taxon>
    </lineage>
</organism>
<evidence type="ECO:0000313" key="2">
    <source>
        <dbReference type="Proteomes" id="UP001138989"/>
    </source>
</evidence>
<dbReference type="AlphaFoldDB" id="A0A9X1N7H1"/>